<dbReference type="PANTHER" id="PTHR13847:SF213">
    <property type="entry name" value="DEPENDENT OXIDOREDUCTASE, PUTATIVE-RELATED"/>
    <property type="match status" value="1"/>
</dbReference>
<dbReference type="AlphaFoldDB" id="A0A0D2NZI5"/>
<dbReference type="OMA" id="CTNAHVS"/>
<dbReference type="STRING" id="945553.A0A0D2NZI5"/>
<dbReference type="InterPro" id="IPR006076">
    <property type="entry name" value="FAD-dep_OxRdtase"/>
</dbReference>
<dbReference type="InterPro" id="IPR036188">
    <property type="entry name" value="FAD/NAD-bd_sf"/>
</dbReference>
<sequence length="558" mass="60397">MGGLFSTLRSALQTFKTLVDDSEPLAKRIARSPGIPQLNASVPYWTIPLSPIAQHGKDAVLPLYADVVIVGSGISGTAIAKALLDYVRDDPDSKLCGAPLKVVMLEARDACSGATGRNGGHIVPNVYTEYFELKKKYGAATAQEILRFRLEHIPTIIGVAKDENLLQDAQARLVDDYDAFLHPDMFEKAMAELESYLAEVPKDLAEGFDIIHERETIDHLQLAKSIYGCILKPGASIHPYRLVTGLLQRLLIRYPNFQLYTRTPCINIASNNGTYLVHTPRGDIRTAHVIHATNAWSSHLLPGLRKKIVPTRLHMSTQRPGRGLMPTKTHAASWAGTRGFLFFSGKQDIASGKLQQEFAFDYLTQLLPSGRNPSPGGLPTAGEFMFGGGAMLRGNAEDMLLANIGVADDSGSDPAIAAYLRDALPKYFAGHWGEDPDAPPPGAEPRVKAEWTGIIAISADMQPWVGRVPASVSGRAEPRGDAAGAEAHMLLARPGEWICAGYTGEGMVHAWLSGRAVARMVLGVVEGEGEKPGDDPALPAPFLITEKRVRAAKLEHIM</sequence>
<dbReference type="OrthoDB" id="429143at2759"/>
<reference evidence="3" key="1">
    <citation type="submission" date="2014-04" db="EMBL/GenBank/DDBJ databases">
        <title>Evolutionary Origins and Diversification of the Mycorrhizal Mutualists.</title>
        <authorList>
            <consortium name="DOE Joint Genome Institute"/>
            <consortium name="Mycorrhizal Genomics Consortium"/>
            <person name="Kohler A."/>
            <person name="Kuo A."/>
            <person name="Nagy L.G."/>
            <person name="Floudas D."/>
            <person name="Copeland A."/>
            <person name="Barry K.W."/>
            <person name="Cichocki N."/>
            <person name="Veneault-Fourrey C."/>
            <person name="LaButti K."/>
            <person name="Lindquist E.A."/>
            <person name="Lipzen A."/>
            <person name="Lundell T."/>
            <person name="Morin E."/>
            <person name="Murat C."/>
            <person name="Riley R."/>
            <person name="Ohm R."/>
            <person name="Sun H."/>
            <person name="Tunlid A."/>
            <person name="Henrissat B."/>
            <person name="Grigoriev I.V."/>
            <person name="Hibbett D.S."/>
            <person name="Martin F."/>
        </authorList>
    </citation>
    <scope>NUCLEOTIDE SEQUENCE [LARGE SCALE GENOMIC DNA]</scope>
    <source>
        <strain evidence="3">FD-334 SS-4</strain>
    </source>
</reference>
<organism evidence="2 3">
    <name type="scientific">Hypholoma sublateritium (strain FD-334 SS-4)</name>
    <dbReference type="NCBI Taxonomy" id="945553"/>
    <lineage>
        <taxon>Eukaryota</taxon>
        <taxon>Fungi</taxon>
        <taxon>Dikarya</taxon>
        <taxon>Basidiomycota</taxon>
        <taxon>Agaricomycotina</taxon>
        <taxon>Agaricomycetes</taxon>
        <taxon>Agaricomycetidae</taxon>
        <taxon>Agaricales</taxon>
        <taxon>Agaricineae</taxon>
        <taxon>Strophariaceae</taxon>
        <taxon>Hypholoma</taxon>
    </lineage>
</organism>
<feature type="domain" description="FAD dependent oxidoreductase" evidence="1">
    <location>
        <begin position="66"/>
        <end position="520"/>
    </location>
</feature>
<evidence type="ECO:0000259" key="1">
    <source>
        <dbReference type="Pfam" id="PF01266"/>
    </source>
</evidence>
<dbReference type="Gene3D" id="3.50.50.60">
    <property type="entry name" value="FAD/NAD(P)-binding domain"/>
    <property type="match status" value="1"/>
</dbReference>
<gene>
    <name evidence="2" type="ORF">HYPSUDRAFT_151099</name>
</gene>
<keyword evidence="3" id="KW-1185">Reference proteome</keyword>
<protein>
    <recommendedName>
        <fullName evidence="1">FAD dependent oxidoreductase domain-containing protein</fullName>
    </recommendedName>
</protein>
<dbReference type="PANTHER" id="PTHR13847">
    <property type="entry name" value="SARCOSINE DEHYDROGENASE-RELATED"/>
    <property type="match status" value="1"/>
</dbReference>
<dbReference type="Pfam" id="PF01266">
    <property type="entry name" value="DAO"/>
    <property type="match status" value="1"/>
</dbReference>
<dbReference type="GO" id="GO:0005737">
    <property type="term" value="C:cytoplasm"/>
    <property type="evidence" value="ECO:0007669"/>
    <property type="project" value="TreeGrafter"/>
</dbReference>
<name>A0A0D2NZI5_HYPSF</name>
<dbReference type="Gene3D" id="3.30.9.10">
    <property type="entry name" value="D-Amino Acid Oxidase, subunit A, domain 2"/>
    <property type="match status" value="1"/>
</dbReference>
<accession>A0A0D2NZI5</accession>
<dbReference type="Proteomes" id="UP000054270">
    <property type="component" value="Unassembled WGS sequence"/>
</dbReference>
<evidence type="ECO:0000313" key="3">
    <source>
        <dbReference type="Proteomes" id="UP000054270"/>
    </source>
</evidence>
<proteinExistence type="predicted"/>
<dbReference type="EMBL" id="KN817710">
    <property type="protein sequence ID" value="KJA13840.1"/>
    <property type="molecule type" value="Genomic_DNA"/>
</dbReference>
<dbReference type="SUPFAM" id="SSF51905">
    <property type="entry name" value="FAD/NAD(P)-binding domain"/>
    <property type="match status" value="1"/>
</dbReference>
<evidence type="ECO:0000313" key="2">
    <source>
        <dbReference type="EMBL" id="KJA13840.1"/>
    </source>
</evidence>